<evidence type="ECO:0000313" key="2">
    <source>
        <dbReference type="Proteomes" id="UP001487740"/>
    </source>
</evidence>
<dbReference type="Proteomes" id="UP001487740">
    <property type="component" value="Unassembled WGS sequence"/>
</dbReference>
<reference evidence="1 2" key="1">
    <citation type="submission" date="2023-03" db="EMBL/GenBank/DDBJ databases">
        <title>High-quality genome of Scylla paramamosain provides insights in environmental adaptation.</title>
        <authorList>
            <person name="Zhang L."/>
        </authorList>
    </citation>
    <scope>NUCLEOTIDE SEQUENCE [LARGE SCALE GENOMIC DNA]</scope>
    <source>
        <strain evidence="1">LZ_2023a</strain>
        <tissue evidence="1">Muscle</tissue>
    </source>
</reference>
<accession>A0AAW0TNS1</accession>
<proteinExistence type="predicted"/>
<gene>
    <name evidence="1" type="ORF">O3P69_008819</name>
</gene>
<sequence>MHTPLNYKVKTKQDLLHVAWWPGMDRGVENMIKDCGECLMDDKALTQCAADGFPPDGFRHEPCKGAAGTDETAQLLRVRVSGRVQPSISPVENAALTSLLTKIVTRELSHCVLVLLWDEVYARTPLIDTLVHLPNPKQVVEVSDVKKLGQLLWRAEQCRGYLLLLKDASALMHLAEHTPHDAWDYSGKFVVAGLSIIQLDAFTQTTTGRKTEHIVGIVQVCPKMQFTLD</sequence>
<comment type="caution">
    <text evidence="1">The sequence shown here is derived from an EMBL/GenBank/DDBJ whole genome shotgun (WGS) entry which is preliminary data.</text>
</comment>
<name>A0AAW0TNS1_SCYPA</name>
<dbReference type="EMBL" id="JARAKH010000027">
    <property type="protein sequence ID" value="KAK8389339.1"/>
    <property type="molecule type" value="Genomic_DNA"/>
</dbReference>
<protein>
    <submittedName>
        <fullName evidence="1">Uncharacterized protein</fullName>
    </submittedName>
</protein>
<keyword evidence="2" id="KW-1185">Reference proteome</keyword>
<organism evidence="1 2">
    <name type="scientific">Scylla paramamosain</name>
    <name type="common">Mud crab</name>
    <dbReference type="NCBI Taxonomy" id="85552"/>
    <lineage>
        <taxon>Eukaryota</taxon>
        <taxon>Metazoa</taxon>
        <taxon>Ecdysozoa</taxon>
        <taxon>Arthropoda</taxon>
        <taxon>Crustacea</taxon>
        <taxon>Multicrustacea</taxon>
        <taxon>Malacostraca</taxon>
        <taxon>Eumalacostraca</taxon>
        <taxon>Eucarida</taxon>
        <taxon>Decapoda</taxon>
        <taxon>Pleocyemata</taxon>
        <taxon>Brachyura</taxon>
        <taxon>Eubrachyura</taxon>
        <taxon>Portunoidea</taxon>
        <taxon>Portunidae</taxon>
        <taxon>Portuninae</taxon>
        <taxon>Scylla</taxon>
    </lineage>
</organism>
<evidence type="ECO:0000313" key="1">
    <source>
        <dbReference type="EMBL" id="KAK8389339.1"/>
    </source>
</evidence>
<dbReference type="AlphaFoldDB" id="A0AAW0TNS1"/>